<dbReference type="InterPro" id="IPR015943">
    <property type="entry name" value="WD40/YVTN_repeat-like_dom_sf"/>
</dbReference>
<dbReference type="InterPro" id="IPR011048">
    <property type="entry name" value="Haem_d1_sf"/>
</dbReference>
<protein>
    <recommendedName>
        <fullName evidence="4">YncE family protein</fullName>
    </recommendedName>
</protein>
<dbReference type="Gene3D" id="2.130.10.10">
    <property type="entry name" value="YVTN repeat-like/Quinoprotein amine dehydrogenase"/>
    <property type="match status" value="1"/>
</dbReference>
<organism evidence="2 3">
    <name type="scientific">Paraburkholderia ultramafica</name>
    <dbReference type="NCBI Taxonomy" id="1544867"/>
    <lineage>
        <taxon>Bacteria</taxon>
        <taxon>Pseudomonadati</taxon>
        <taxon>Pseudomonadota</taxon>
        <taxon>Betaproteobacteria</taxon>
        <taxon>Burkholderiales</taxon>
        <taxon>Burkholderiaceae</taxon>
        <taxon>Paraburkholderia</taxon>
    </lineage>
</organism>
<dbReference type="PANTHER" id="PTHR47197:SF3">
    <property type="entry name" value="DIHYDRO-HEME D1 DEHYDROGENASE"/>
    <property type="match status" value="1"/>
</dbReference>
<dbReference type="AlphaFoldDB" id="A0A6S7BFX1"/>
<reference evidence="2 3" key="1">
    <citation type="submission" date="2020-04" db="EMBL/GenBank/DDBJ databases">
        <authorList>
            <person name="De Canck E."/>
        </authorList>
    </citation>
    <scope>NUCLEOTIDE SEQUENCE [LARGE SCALE GENOMIC DNA]</scope>
    <source>
        <strain evidence="2 3">LMG 28614</strain>
    </source>
</reference>
<dbReference type="SUPFAM" id="SSF51004">
    <property type="entry name" value="C-terminal (heme d1) domain of cytochrome cd1-nitrite reductase"/>
    <property type="match status" value="1"/>
</dbReference>
<evidence type="ECO:0000256" key="1">
    <source>
        <dbReference type="SAM" id="Phobius"/>
    </source>
</evidence>
<dbReference type="Proteomes" id="UP000494365">
    <property type="component" value="Unassembled WGS sequence"/>
</dbReference>
<keyword evidence="1" id="KW-0812">Transmembrane</keyword>
<dbReference type="InterPro" id="IPR003143">
    <property type="entry name" value="Cyt_cd1_C_sf"/>
</dbReference>
<dbReference type="PANTHER" id="PTHR47197">
    <property type="entry name" value="PROTEIN NIRF"/>
    <property type="match status" value="1"/>
</dbReference>
<dbReference type="Gene3D" id="2.140.10.20">
    <property type="entry name" value="C-terminal (heme d1) domain of cytochrome cd1-nitrite reductase"/>
    <property type="match status" value="1"/>
</dbReference>
<name>A0A6S7BFX1_9BURK</name>
<keyword evidence="1" id="KW-1133">Transmembrane helix</keyword>
<dbReference type="InterPro" id="IPR051200">
    <property type="entry name" value="Host-pathogen_enzymatic-act"/>
</dbReference>
<evidence type="ECO:0000313" key="2">
    <source>
        <dbReference type="EMBL" id="CAB3789735.1"/>
    </source>
</evidence>
<accession>A0A6S7BFX1</accession>
<keyword evidence="1" id="KW-0472">Membrane</keyword>
<keyword evidence="3" id="KW-1185">Reference proteome</keyword>
<evidence type="ECO:0000313" key="3">
    <source>
        <dbReference type="Proteomes" id="UP000494365"/>
    </source>
</evidence>
<dbReference type="EMBL" id="CADIKK010000012">
    <property type="protein sequence ID" value="CAB3789735.1"/>
    <property type="molecule type" value="Genomic_DNA"/>
</dbReference>
<gene>
    <name evidence="2" type="ORF">LMG28614_02982</name>
</gene>
<sequence>MNTTHKRSTARWILLYLVACVAAAALGSLPFVASGTDETSPEGGLPLKWIADVPLGGRPTRLDYASYDPGRHLLFVAHLGDGEVVVFDTRTAHVIARIPEVASVHGVLAIPELSRVYASATGSNQIVAIDETTLNITARMPGGIYPDGMAYAPDAHKLYVSDEMGKTETVIDVRSNTRVATVPLGGEVGNTQYDPVSRHIFVNVQSRRQLVEIDPATDQIVARVDLPGAEGNHGLLIEPRQHLAFIACEDNDRLLVLDMRTMRMMSSFDVGKDPDVLAYDPSLHLLYVAGEAGIVSMFSVEAGKVSKIGEGRVGPNAHVVAIDDATHRSYFPLKSLRGQATLRVMEPQAEGATAP</sequence>
<feature type="transmembrane region" description="Helical" evidence="1">
    <location>
        <begin position="12"/>
        <end position="33"/>
    </location>
</feature>
<dbReference type="RefSeq" id="WP_175150260.1">
    <property type="nucleotide sequence ID" value="NZ_CADIKK010000012.1"/>
</dbReference>
<evidence type="ECO:0008006" key="4">
    <source>
        <dbReference type="Google" id="ProtNLM"/>
    </source>
</evidence>
<proteinExistence type="predicted"/>